<accession>A0A1D8GPU0</accession>
<organism evidence="1 2">
    <name type="scientific">Geosporobacter ferrireducens</name>
    <dbReference type="NCBI Taxonomy" id="1424294"/>
    <lineage>
        <taxon>Bacteria</taxon>
        <taxon>Bacillati</taxon>
        <taxon>Bacillota</taxon>
        <taxon>Clostridia</taxon>
        <taxon>Peptostreptococcales</taxon>
        <taxon>Thermotaleaceae</taxon>
        <taxon>Geosporobacter</taxon>
    </lineage>
</organism>
<sequence>MNLNEVKGYDKLSESAKKLFGEVYKRHNTWHELACREDWVPVQVQECKHHLKVIFKNGEWLHYLPNGTWF</sequence>
<dbReference type="EMBL" id="CP017269">
    <property type="protein sequence ID" value="AOT72939.1"/>
    <property type="molecule type" value="Genomic_DNA"/>
</dbReference>
<name>A0A1D8GPU0_9FIRM</name>
<protein>
    <submittedName>
        <fullName evidence="1">Uncharacterized protein</fullName>
    </submittedName>
</protein>
<evidence type="ECO:0000313" key="2">
    <source>
        <dbReference type="Proteomes" id="UP000095743"/>
    </source>
</evidence>
<proteinExistence type="predicted"/>
<dbReference type="KEGG" id="gfe:Gferi_01420"/>
<gene>
    <name evidence="1" type="ORF">Gferi_01420</name>
</gene>
<dbReference type="AlphaFoldDB" id="A0A1D8GPU0"/>
<dbReference type="Proteomes" id="UP000095743">
    <property type="component" value="Chromosome"/>
</dbReference>
<dbReference type="STRING" id="1424294.Gferi_01420"/>
<reference evidence="1 2" key="1">
    <citation type="submission" date="2016-09" db="EMBL/GenBank/DDBJ databases">
        <title>Genomic analysis reveals versatility of anaerobic energy metabolism of Geosporobacter ferrireducens IRF9 of phylum Firmicutes.</title>
        <authorList>
            <person name="Kim S.-J."/>
        </authorList>
    </citation>
    <scope>NUCLEOTIDE SEQUENCE [LARGE SCALE GENOMIC DNA]</scope>
    <source>
        <strain evidence="1 2">IRF9</strain>
    </source>
</reference>
<keyword evidence="2" id="KW-1185">Reference proteome</keyword>
<evidence type="ECO:0000313" key="1">
    <source>
        <dbReference type="EMBL" id="AOT72939.1"/>
    </source>
</evidence>